<dbReference type="Gene3D" id="1.10.287.130">
    <property type="match status" value="1"/>
</dbReference>
<dbReference type="GO" id="GO:0000155">
    <property type="term" value="F:phosphorelay sensor kinase activity"/>
    <property type="evidence" value="ECO:0007669"/>
    <property type="project" value="InterPro"/>
</dbReference>
<keyword evidence="6" id="KW-0472">Membrane</keyword>
<evidence type="ECO:0000313" key="9">
    <source>
        <dbReference type="EMBL" id="SCZ54708.1"/>
    </source>
</evidence>
<evidence type="ECO:0000256" key="1">
    <source>
        <dbReference type="ARBA" id="ARBA00000085"/>
    </source>
</evidence>
<feature type="domain" description="Histidine kinase" evidence="7">
    <location>
        <begin position="402"/>
        <end position="617"/>
    </location>
</feature>
<feature type="domain" description="PAS" evidence="8">
    <location>
        <begin position="249"/>
        <end position="319"/>
    </location>
</feature>
<evidence type="ECO:0000313" key="10">
    <source>
        <dbReference type="Proteomes" id="UP000199648"/>
    </source>
</evidence>
<dbReference type="CDD" id="cd00130">
    <property type="entry name" value="PAS"/>
    <property type="match status" value="2"/>
</dbReference>
<dbReference type="InterPro" id="IPR036890">
    <property type="entry name" value="HATPase_C_sf"/>
</dbReference>
<dbReference type="AlphaFoldDB" id="A0A1G5PZ99"/>
<keyword evidence="10" id="KW-1185">Reference proteome</keyword>
<dbReference type="InterPro" id="IPR000014">
    <property type="entry name" value="PAS"/>
</dbReference>
<dbReference type="InterPro" id="IPR036097">
    <property type="entry name" value="HisK_dim/P_sf"/>
</dbReference>
<dbReference type="GO" id="GO:0007234">
    <property type="term" value="P:osmosensory signaling via phosphorelay pathway"/>
    <property type="evidence" value="ECO:0007669"/>
    <property type="project" value="TreeGrafter"/>
</dbReference>
<dbReference type="STRING" id="415747.SAMN03097708_01014"/>
<dbReference type="PRINTS" id="PR00344">
    <property type="entry name" value="BCTRLSENSOR"/>
</dbReference>
<reference evidence="9 10" key="1">
    <citation type="submission" date="2016-10" db="EMBL/GenBank/DDBJ databases">
        <authorList>
            <person name="de Groot N.N."/>
        </authorList>
    </citation>
    <scope>NUCLEOTIDE SEQUENCE [LARGE SCALE GENOMIC DNA]</scope>
    <source>
        <strain evidence="9 10">HLD2</strain>
    </source>
</reference>
<dbReference type="InterPro" id="IPR005467">
    <property type="entry name" value="His_kinase_dom"/>
</dbReference>
<evidence type="ECO:0000256" key="2">
    <source>
        <dbReference type="ARBA" id="ARBA00012438"/>
    </source>
</evidence>
<dbReference type="SUPFAM" id="SSF55785">
    <property type="entry name" value="PYP-like sensor domain (PAS domain)"/>
    <property type="match status" value="3"/>
</dbReference>
<dbReference type="SUPFAM" id="SSF47384">
    <property type="entry name" value="Homodimeric domain of signal transducing histidine kinase"/>
    <property type="match status" value="1"/>
</dbReference>
<comment type="catalytic activity">
    <reaction evidence="1">
        <text>ATP + protein L-histidine = ADP + protein N-phospho-L-histidine.</text>
        <dbReference type="EC" id="2.7.13.3"/>
    </reaction>
</comment>
<dbReference type="Pfam" id="PF02518">
    <property type="entry name" value="HATPase_c"/>
    <property type="match status" value="1"/>
</dbReference>
<dbReference type="SMART" id="SM00388">
    <property type="entry name" value="HisKA"/>
    <property type="match status" value="1"/>
</dbReference>
<evidence type="ECO:0000256" key="5">
    <source>
        <dbReference type="ARBA" id="ARBA00022777"/>
    </source>
</evidence>
<dbReference type="PROSITE" id="PS50112">
    <property type="entry name" value="PAS"/>
    <property type="match status" value="2"/>
</dbReference>
<dbReference type="NCBIfam" id="TIGR00229">
    <property type="entry name" value="sensory_box"/>
    <property type="match status" value="2"/>
</dbReference>
<evidence type="ECO:0000256" key="6">
    <source>
        <dbReference type="ARBA" id="ARBA00023136"/>
    </source>
</evidence>
<evidence type="ECO:0000256" key="4">
    <source>
        <dbReference type="ARBA" id="ARBA00022679"/>
    </source>
</evidence>
<dbReference type="GO" id="GO:0000156">
    <property type="term" value="F:phosphorelay response regulator activity"/>
    <property type="evidence" value="ECO:0007669"/>
    <property type="project" value="TreeGrafter"/>
</dbReference>
<protein>
    <recommendedName>
        <fullName evidence="2">histidine kinase</fullName>
        <ecNumber evidence="2">2.7.13.3</ecNumber>
    </recommendedName>
</protein>
<dbReference type="SMART" id="SM00091">
    <property type="entry name" value="PAS"/>
    <property type="match status" value="3"/>
</dbReference>
<dbReference type="EMBL" id="FMWD01000003">
    <property type="protein sequence ID" value="SCZ54708.1"/>
    <property type="molecule type" value="Genomic_DNA"/>
</dbReference>
<keyword evidence="5" id="KW-0418">Kinase</keyword>
<dbReference type="InterPro" id="IPR004358">
    <property type="entry name" value="Sig_transdc_His_kin-like_C"/>
</dbReference>
<dbReference type="Proteomes" id="UP000199648">
    <property type="component" value="Unassembled WGS sequence"/>
</dbReference>
<dbReference type="SUPFAM" id="SSF55874">
    <property type="entry name" value="ATPase domain of HSP90 chaperone/DNA topoisomerase II/histidine kinase"/>
    <property type="match status" value="1"/>
</dbReference>
<dbReference type="FunFam" id="3.30.565.10:FF:000006">
    <property type="entry name" value="Sensor histidine kinase WalK"/>
    <property type="match status" value="1"/>
</dbReference>
<feature type="domain" description="PAS" evidence="8">
    <location>
        <begin position="139"/>
        <end position="194"/>
    </location>
</feature>
<dbReference type="SMART" id="SM00387">
    <property type="entry name" value="HATPase_c"/>
    <property type="match status" value="1"/>
</dbReference>
<dbReference type="InterPro" id="IPR035965">
    <property type="entry name" value="PAS-like_dom_sf"/>
</dbReference>
<proteinExistence type="predicted"/>
<name>A0A1G5PZ99_9GAMM</name>
<dbReference type="Gene3D" id="3.30.450.20">
    <property type="entry name" value="PAS domain"/>
    <property type="match status" value="2"/>
</dbReference>
<dbReference type="PANTHER" id="PTHR42878">
    <property type="entry name" value="TWO-COMPONENT HISTIDINE KINASE"/>
    <property type="match status" value="1"/>
</dbReference>
<dbReference type="GO" id="GO:0030295">
    <property type="term" value="F:protein kinase activator activity"/>
    <property type="evidence" value="ECO:0007669"/>
    <property type="project" value="TreeGrafter"/>
</dbReference>
<evidence type="ECO:0000256" key="3">
    <source>
        <dbReference type="ARBA" id="ARBA00022553"/>
    </source>
</evidence>
<keyword evidence="4" id="KW-0808">Transferase</keyword>
<evidence type="ECO:0000259" key="8">
    <source>
        <dbReference type="PROSITE" id="PS50112"/>
    </source>
</evidence>
<dbReference type="PANTHER" id="PTHR42878:SF15">
    <property type="entry name" value="BACTERIOPHYTOCHROME"/>
    <property type="match status" value="1"/>
</dbReference>
<accession>A0A1G5PZ99</accession>
<dbReference type="InterPro" id="IPR003661">
    <property type="entry name" value="HisK_dim/P_dom"/>
</dbReference>
<dbReference type="CDD" id="cd00082">
    <property type="entry name" value="HisKA"/>
    <property type="match status" value="1"/>
</dbReference>
<gene>
    <name evidence="9" type="ORF">SAMN03097708_01014</name>
</gene>
<dbReference type="Gene3D" id="3.30.565.10">
    <property type="entry name" value="Histidine kinase-like ATPase, C-terminal domain"/>
    <property type="match status" value="1"/>
</dbReference>
<dbReference type="EC" id="2.7.13.3" evidence="2"/>
<sequence>MDKIEEAATDYSGPGLAGPAPAITEPVFVLGPDGSILDYSRATAALTEFTSKDFFDLLHPDDHSTFLSALDMRGSESSVKARIVTPGGHRLCRWSLMATGAGVTLAIAKPLNDSAEVEDLPAEAELADALFRSENTVGLVLDSRGYIVRFSPGAERLSGLPAQEVLGVAIWKTVIAPEYADEVRRCFELPLKNRQWMQDIIWRTAEGGRRRLSCSITAVGGDDLRAEYFVANAVDLTECCTAQRQLAEAEERYRRMVEISFELEVTQCEGVIVSMNQSGAEFLGADSAEAFIGRPINSLYAPDCRETVSQRAQLAIERWEPAPLEERDMLRLDGSTVTVEVAAIPMNYEGRPATHAVIRDISGRKANERELLRYREHLEELVAQRTTELVAVNRELETFSHSVSHDLHAPLRAINGFVGVLLEDFGEQFRGEALHYLGRVAANTERMAGIIDNLMLLSRVTRQQMEQHPVDLTEVGRSVLEELRVAEPERQTEVFFDENMQTIGDPALLRVVVQNLLGNAWKYSAREAAPRIEFRTEKDGEGRRYFCVRDNGVGFDMTHAKDLFGAFNRFHSPSEFKGDGIGLATVKRIILRHGGEVWAHSREGEGACFCFRLPGVKKS</sequence>
<dbReference type="Pfam" id="PF13426">
    <property type="entry name" value="PAS_9"/>
    <property type="match status" value="2"/>
</dbReference>
<keyword evidence="3" id="KW-0597">Phosphoprotein</keyword>
<dbReference type="PROSITE" id="PS50109">
    <property type="entry name" value="HIS_KIN"/>
    <property type="match status" value="1"/>
</dbReference>
<dbReference type="GO" id="GO:0005886">
    <property type="term" value="C:plasma membrane"/>
    <property type="evidence" value="ECO:0007669"/>
    <property type="project" value="UniProtKB-ARBA"/>
</dbReference>
<organism evidence="9 10">
    <name type="scientific">Thiohalomonas denitrificans</name>
    <dbReference type="NCBI Taxonomy" id="415747"/>
    <lineage>
        <taxon>Bacteria</taxon>
        <taxon>Pseudomonadati</taxon>
        <taxon>Pseudomonadota</taxon>
        <taxon>Gammaproteobacteria</taxon>
        <taxon>Thiohalomonadales</taxon>
        <taxon>Thiohalomonadaceae</taxon>
        <taxon>Thiohalomonas</taxon>
    </lineage>
</organism>
<evidence type="ECO:0000259" key="7">
    <source>
        <dbReference type="PROSITE" id="PS50109"/>
    </source>
</evidence>
<dbReference type="InterPro" id="IPR050351">
    <property type="entry name" value="BphY/WalK/GraS-like"/>
</dbReference>
<dbReference type="Pfam" id="PF00512">
    <property type="entry name" value="HisKA"/>
    <property type="match status" value="1"/>
</dbReference>
<dbReference type="InterPro" id="IPR003594">
    <property type="entry name" value="HATPase_dom"/>
</dbReference>